<dbReference type="OrthoDB" id="3561697at2759"/>
<evidence type="ECO:0000256" key="1">
    <source>
        <dbReference type="SAM" id="Coils"/>
    </source>
</evidence>
<dbReference type="Proteomes" id="UP000824998">
    <property type="component" value="Unassembled WGS sequence"/>
</dbReference>
<dbReference type="EMBL" id="MU251468">
    <property type="protein sequence ID" value="KAG9234291.1"/>
    <property type="molecule type" value="Genomic_DNA"/>
</dbReference>
<evidence type="ECO:0000313" key="2">
    <source>
        <dbReference type="EMBL" id="KAG9234291.1"/>
    </source>
</evidence>
<comment type="caution">
    <text evidence="2">The sequence shown here is derived from an EMBL/GenBank/DDBJ whole genome shotgun (WGS) entry which is preliminary data.</text>
</comment>
<keyword evidence="1" id="KW-0175">Coiled coil</keyword>
<reference evidence="2" key="1">
    <citation type="journal article" date="2021" name="IMA Fungus">
        <title>Genomic characterization of three marine fungi, including Emericellopsis atlantica sp. nov. with signatures of a generalist lifestyle and marine biomass degradation.</title>
        <authorList>
            <person name="Hagestad O.C."/>
            <person name="Hou L."/>
            <person name="Andersen J.H."/>
            <person name="Hansen E.H."/>
            <person name="Altermark B."/>
            <person name="Li C."/>
            <person name="Kuhnert E."/>
            <person name="Cox R.J."/>
            <person name="Crous P.W."/>
            <person name="Spatafora J.W."/>
            <person name="Lail K."/>
            <person name="Amirebrahimi M."/>
            <person name="Lipzen A."/>
            <person name="Pangilinan J."/>
            <person name="Andreopoulos W."/>
            <person name="Hayes R.D."/>
            <person name="Ng V."/>
            <person name="Grigoriev I.V."/>
            <person name="Jackson S.A."/>
            <person name="Sutton T.D.S."/>
            <person name="Dobson A.D.W."/>
            <person name="Rama T."/>
        </authorList>
    </citation>
    <scope>NUCLEOTIDE SEQUENCE</scope>
    <source>
        <strain evidence="2">TRa018bII</strain>
    </source>
</reference>
<feature type="coiled-coil region" evidence="1">
    <location>
        <begin position="33"/>
        <end position="119"/>
    </location>
</feature>
<dbReference type="AlphaFoldDB" id="A0A9P7YIN2"/>
<sequence length="191" mass="23435">SMSPRRNSFFVERDHKGRERVVRRRSSSCDYRARMAEDRAQTAEADSADYQRRLSVEQRNAWNLQRQLQQVTNEHAVCPRVQADRDRAWDEIDILKEDLEKDKRKYEKLEEKYRQLKRGISYHEYGNETYRLRYEEKTQECELFRQRYVETYELNHLNEGRIAEKNRALKDKNTMIEYLEECLRARRFYGH</sequence>
<accession>A0A9P7YIN2</accession>
<protein>
    <submittedName>
        <fullName evidence="2">Uncharacterized protein</fullName>
    </submittedName>
</protein>
<gene>
    <name evidence="2" type="ORF">BJ875DRAFT_376748</name>
</gene>
<feature type="non-terminal residue" evidence="2">
    <location>
        <position position="1"/>
    </location>
</feature>
<keyword evidence="3" id="KW-1185">Reference proteome</keyword>
<evidence type="ECO:0000313" key="3">
    <source>
        <dbReference type="Proteomes" id="UP000824998"/>
    </source>
</evidence>
<organism evidence="2 3">
    <name type="scientific">Amylocarpus encephaloides</name>
    <dbReference type="NCBI Taxonomy" id="45428"/>
    <lineage>
        <taxon>Eukaryota</taxon>
        <taxon>Fungi</taxon>
        <taxon>Dikarya</taxon>
        <taxon>Ascomycota</taxon>
        <taxon>Pezizomycotina</taxon>
        <taxon>Leotiomycetes</taxon>
        <taxon>Helotiales</taxon>
        <taxon>Helotiales incertae sedis</taxon>
        <taxon>Amylocarpus</taxon>
    </lineage>
</organism>
<name>A0A9P7YIN2_9HELO</name>
<proteinExistence type="predicted"/>